<keyword evidence="3 14" id="KW-0349">Heme</keyword>
<keyword evidence="4 14" id="KW-0812">Transmembrane</keyword>
<sequence>MSTRLFTRQEVSTRDRKDNAAIIIDNVVYDVSGFLEDHPGGVEVLLNNAGLDASRCFHDVGHSDDARAWREQYRIGEVVPEERREVIASTNSLGSELSADELTWRGLFDVWAPPLMMGIAATLAYIYLF</sequence>
<dbReference type="GO" id="GO:0005789">
    <property type="term" value="C:endoplasmic reticulum membrane"/>
    <property type="evidence" value="ECO:0007669"/>
    <property type="project" value="UniProtKB-SubCell"/>
</dbReference>
<evidence type="ECO:0000256" key="1">
    <source>
        <dbReference type="ARBA" id="ARBA00004131"/>
    </source>
</evidence>
<reference evidence="16 17" key="1">
    <citation type="submission" date="2023-11" db="EMBL/GenBank/DDBJ databases">
        <authorList>
            <person name="Okamura Y."/>
        </authorList>
    </citation>
    <scope>NUCLEOTIDE SEQUENCE [LARGE SCALE GENOMIC DNA]</scope>
</reference>
<dbReference type="PRINTS" id="PR00363">
    <property type="entry name" value="CYTOCHROMEB5"/>
</dbReference>
<keyword evidence="8" id="KW-0249">Electron transport</keyword>
<evidence type="ECO:0000256" key="4">
    <source>
        <dbReference type="ARBA" id="ARBA00022692"/>
    </source>
</evidence>
<evidence type="ECO:0000256" key="8">
    <source>
        <dbReference type="ARBA" id="ARBA00022982"/>
    </source>
</evidence>
<proteinExistence type="inferred from homology"/>
<dbReference type="InterPro" id="IPR001199">
    <property type="entry name" value="Cyt_B5-like_heme/steroid-bd"/>
</dbReference>
<dbReference type="InterPro" id="IPR018506">
    <property type="entry name" value="Cyt_B5_heme-BS"/>
</dbReference>
<gene>
    <name evidence="16" type="ORF">LNINA_LOCUS4091</name>
</gene>
<evidence type="ECO:0000256" key="3">
    <source>
        <dbReference type="ARBA" id="ARBA00022617"/>
    </source>
</evidence>
<accession>A0AAV1J4B8</accession>
<comment type="similarity">
    <text evidence="12 14">Belongs to the cytochrome b5 family.</text>
</comment>
<dbReference type="PANTHER" id="PTHR19359">
    <property type="entry name" value="CYTOCHROME B5"/>
    <property type="match status" value="1"/>
</dbReference>
<evidence type="ECO:0000256" key="12">
    <source>
        <dbReference type="ARBA" id="ARBA00038168"/>
    </source>
</evidence>
<keyword evidence="2" id="KW-0813">Transport</keyword>
<dbReference type="SUPFAM" id="SSF55856">
    <property type="entry name" value="Cytochrome b5-like heme/steroid binding domain"/>
    <property type="match status" value="1"/>
</dbReference>
<evidence type="ECO:0000256" key="5">
    <source>
        <dbReference type="ARBA" id="ARBA00022723"/>
    </source>
</evidence>
<evidence type="ECO:0000313" key="17">
    <source>
        <dbReference type="Proteomes" id="UP001497472"/>
    </source>
</evidence>
<keyword evidence="6" id="KW-0256">Endoplasmic reticulum</keyword>
<protein>
    <recommendedName>
        <fullName evidence="13">Cytochrome b5</fullName>
    </recommendedName>
</protein>
<keyword evidence="9 14" id="KW-0408">Iron</keyword>
<keyword evidence="10 14" id="KW-0472">Membrane</keyword>
<evidence type="ECO:0000256" key="9">
    <source>
        <dbReference type="ARBA" id="ARBA00023004"/>
    </source>
</evidence>
<keyword evidence="14" id="KW-1133">Transmembrane helix</keyword>
<feature type="transmembrane region" description="Helical" evidence="14">
    <location>
        <begin position="110"/>
        <end position="128"/>
    </location>
</feature>
<evidence type="ECO:0000256" key="13">
    <source>
        <dbReference type="ARBA" id="ARBA00039806"/>
    </source>
</evidence>
<dbReference type="InterPro" id="IPR050668">
    <property type="entry name" value="Cytochrome_b5"/>
</dbReference>
<evidence type="ECO:0000256" key="14">
    <source>
        <dbReference type="RuleBase" id="RU362121"/>
    </source>
</evidence>
<keyword evidence="5 14" id="KW-0479">Metal-binding</keyword>
<dbReference type="InterPro" id="IPR036400">
    <property type="entry name" value="Cyt_B5-like_heme/steroid_sf"/>
</dbReference>
<feature type="domain" description="Cytochrome b5 heme-binding" evidence="15">
    <location>
        <begin position="3"/>
        <end position="79"/>
    </location>
</feature>
<dbReference type="PROSITE" id="PS00191">
    <property type="entry name" value="CYTOCHROME_B5_1"/>
    <property type="match status" value="1"/>
</dbReference>
<dbReference type="SMART" id="SM01117">
    <property type="entry name" value="Cyt-b5"/>
    <property type="match status" value="1"/>
</dbReference>
<dbReference type="Pfam" id="PF00173">
    <property type="entry name" value="Cyt-b5"/>
    <property type="match status" value="1"/>
</dbReference>
<keyword evidence="17" id="KW-1185">Reference proteome</keyword>
<evidence type="ECO:0000313" key="16">
    <source>
        <dbReference type="EMBL" id="CAK1544337.1"/>
    </source>
</evidence>
<name>A0AAV1J4B8_9NEOP</name>
<evidence type="ECO:0000256" key="11">
    <source>
        <dbReference type="ARBA" id="ARBA00037877"/>
    </source>
</evidence>
<evidence type="ECO:0000256" key="2">
    <source>
        <dbReference type="ARBA" id="ARBA00022448"/>
    </source>
</evidence>
<evidence type="ECO:0000256" key="6">
    <source>
        <dbReference type="ARBA" id="ARBA00022824"/>
    </source>
</evidence>
<dbReference type="PANTHER" id="PTHR19359:SF150">
    <property type="entry name" value="CYTOCHROME B5"/>
    <property type="match status" value="1"/>
</dbReference>
<dbReference type="Gene3D" id="3.10.120.10">
    <property type="entry name" value="Cytochrome b5-like heme/steroid binding domain"/>
    <property type="match status" value="1"/>
</dbReference>
<dbReference type="GO" id="GO:0046872">
    <property type="term" value="F:metal ion binding"/>
    <property type="evidence" value="ECO:0007669"/>
    <property type="project" value="UniProtKB-UniRule"/>
</dbReference>
<dbReference type="PROSITE" id="PS50255">
    <property type="entry name" value="CYTOCHROME_B5_2"/>
    <property type="match status" value="1"/>
</dbReference>
<evidence type="ECO:0000259" key="15">
    <source>
        <dbReference type="PROSITE" id="PS50255"/>
    </source>
</evidence>
<dbReference type="AlphaFoldDB" id="A0AAV1J4B8"/>
<organism evidence="16 17">
    <name type="scientific">Leptosia nina</name>
    <dbReference type="NCBI Taxonomy" id="320188"/>
    <lineage>
        <taxon>Eukaryota</taxon>
        <taxon>Metazoa</taxon>
        <taxon>Ecdysozoa</taxon>
        <taxon>Arthropoda</taxon>
        <taxon>Hexapoda</taxon>
        <taxon>Insecta</taxon>
        <taxon>Pterygota</taxon>
        <taxon>Neoptera</taxon>
        <taxon>Endopterygota</taxon>
        <taxon>Lepidoptera</taxon>
        <taxon>Glossata</taxon>
        <taxon>Ditrysia</taxon>
        <taxon>Papilionoidea</taxon>
        <taxon>Pieridae</taxon>
        <taxon>Pierinae</taxon>
        <taxon>Leptosia</taxon>
    </lineage>
</organism>
<dbReference type="EMBL" id="CAVLEF010000005">
    <property type="protein sequence ID" value="CAK1544337.1"/>
    <property type="molecule type" value="Genomic_DNA"/>
</dbReference>
<comment type="caution">
    <text evidence="16">The sequence shown here is derived from an EMBL/GenBank/DDBJ whole genome shotgun (WGS) entry which is preliminary data.</text>
</comment>
<dbReference type="Proteomes" id="UP001497472">
    <property type="component" value="Unassembled WGS sequence"/>
</dbReference>
<dbReference type="GO" id="GO:0020037">
    <property type="term" value="F:heme binding"/>
    <property type="evidence" value="ECO:0007669"/>
    <property type="project" value="UniProtKB-UniRule"/>
</dbReference>
<comment type="subcellular location">
    <subcellularLocation>
        <location evidence="1">Endoplasmic reticulum membrane</location>
        <topology evidence="1">Single-pass membrane protein</topology>
        <orientation evidence="1">Cytoplasmic side</orientation>
    </subcellularLocation>
    <subcellularLocation>
        <location evidence="11">Microsome membrane</location>
        <topology evidence="11">Single-pass membrane protein</topology>
        <orientation evidence="11">Cytoplasmic side</orientation>
    </subcellularLocation>
</comment>
<keyword evidence="7" id="KW-0492">Microsome</keyword>
<evidence type="ECO:0000256" key="10">
    <source>
        <dbReference type="ARBA" id="ARBA00023136"/>
    </source>
</evidence>
<evidence type="ECO:0000256" key="7">
    <source>
        <dbReference type="ARBA" id="ARBA00022848"/>
    </source>
</evidence>